<evidence type="ECO:0000256" key="3">
    <source>
        <dbReference type="ARBA" id="ARBA00022692"/>
    </source>
</evidence>
<feature type="transmembrane region" description="Helical" evidence="8">
    <location>
        <begin position="37"/>
        <end position="61"/>
    </location>
</feature>
<comment type="caution">
    <text evidence="10">The sequence shown here is derived from an EMBL/GenBank/DDBJ whole genome shotgun (WGS) entry which is preliminary data.</text>
</comment>
<evidence type="ECO:0000313" key="11">
    <source>
        <dbReference type="Proteomes" id="UP000324104"/>
    </source>
</evidence>
<evidence type="ECO:0000256" key="2">
    <source>
        <dbReference type="ARBA" id="ARBA00022475"/>
    </source>
</evidence>
<proteinExistence type="inferred from homology"/>
<evidence type="ECO:0000256" key="7">
    <source>
        <dbReference type="SAM" id="MobiDB-lite"/>
    </source>
</evidence>
<dbReference type="RefSeq" id="WP_149082352.1">
    <property type="nucleotide sequence ID" value="NZ_VTAW01000022.1"/>
</dbReference>
<dbReference type="GO" id="GO:0005886">
    <property type="term" value="C:plasma membrane"/>
    <property type="evidence" value="ECO:0007669"/>
    <property type="project" value="UniProtKB-SubCell"/>
</dbReference>
<protein>
    <submittedName>
        <fullName evidence="10">ABC transporter permease</fullName>
    </submittedName>
</protein>
<evidence type="ECO:0000256" key="1">
    <source>
        <dbReference type="ARBA" id="ARBA00004651"/>
    </source>
</evidence>
<keyword evidence="3 8" id="KW-0812">Transmembrane</keyword>
<evidence type="ECO:0000256" key="6">
    <source>
        <dbReference type="ARBA" id="ARBA00038076"/>
    </source>
</evidence>
<keyword evidence="4 8" id="KW-1133">Transmembrane helix</keyword>
<dbReference type="Pfam" id="PF02687">
    <property type="entry name" value="FtsX"/>
    <property type="match status" value="1"/>
</dbReference>
<keyword evidence="5 8" id="KW-0472">Membrane</keyword>
<feature type="domain" description="ABC3 transporter permease C-terminal" evidence="9">
    <location>
        <begin position="295"/>
        <end position="408"/>
    </location>
</feature>
<dbReference type="AlphaFoldDB" id="A0A5D5AQ04"/>
<dbReference type="PANTHER" id="PTHR30572">
    <property type="entry name" value="MEMBRANE COMPONENT OF TRANSPORTER-RELATED"/>
    <property type="match status" value="1"/>
</dbReference>
<comment type="similarity">
    <text evidence="6">Belongs to the ABC-4 integral membrane protein family.</text>
</comment>
<accession>A0A5D5AQ04</accession>
<comment type="subcellular location">
    <subcellularLocation>
        <location evidence="1">Cell membrane</location>
        <topology evidence="1">Multi-pass membrane protein</topology>
    </subcellularLocation>
</comment>
<evidence type="ECO:0000313" key="10">
    <source>
        <dbReference type="EMBL" id="TYT61151.1"/>
    </source>
</evidence>
<feature type="transmembrane region" description="Helical" evidence="8">
    <location>
        <begin position="288"/>
        <end position="316"/>
    </location>
</feature>
<evidence type="ECO:0000256" key="5">
    <source>
        <dbReference type="ARBA" id="ARBA00023136"/>
    </source>
</evidence>
<dbReference type="InterPro" id="IPR050250">
    <property type="entry name" value="Macrolide_Exporter_MacB"/>
</dbReference>
<feature type="transmembrane region" description="Helical" evidence="8">
    <location>
        <begin position="337"/>
        <end position="361"/>
    </location>
</feature>
<evidence type="ECO:0000256" key="8">
    <source>
        <dbReference type="SAM" id="Phobius"/>
    </source>
</evidence>
<dbReference type="EMBL" id="VTAW01000022">
    <property type="protein sequence ID" value="TYT61151.1"/>
    <property type="molecule type" value="Genomic_DNA"/>
</dbReference>
<evidence type="ECO:0000256" key="4">
    <source>
        <dbReference type="ARBA" id="ARBA00022989"/>
    </source>
</evidence>
<keyword evidence="11" id="KW-1185">Reference proteome</keyword>
<feature type="region of interest" description="Disordered" evidence="7">
    <location>
        <begin position="192"/>
        <end position="222"/>
    </location>
</feature>
<reference evidence="10 11" key="1">
    <citation type="submission" date="2019-08" db="EMBL/GenBank/DDBJ databases">
        <title>Archaea genome.</title>
        <authorList>
            <person name="Kajale S."/>
            <person name="Shouche Y."/>
            <person name="Deshpande N."/>
            <person name="Sharma A."/>
        </authorList>
    </citation>
    <scope>NUCLEOTIDE SEQUENCE [LARGE SCALE GENOMIC DNA]</scope>
    <source>
        <strain evidence="10 11">ESP3B_9</strain>
    </source>
</reference>
<feature type="transmembrane region" description="Helical" evidence="8">
    <location>
        <begin position="381"/>
        <end position="401"/>
    </location>
</feature>
<sequence>MEADRGGSRRERWRGLTELSLVRLRNRATRTGPRRTIATVTAVALTIALLVVLTGVALALAGGVAEDTDADVRIAPEDGGTFSSIDGVEEPRLGETSQRSATIREQDGVDHASPVLVETGRLETGDGSDHGPVLLVGVVPDGESRTVAGVPTDGLEPGDPHYADGSYDGVPTGDVVLSEPAADRLDAEEGDELGVPGAHLEGESTHPPLTVTSVEGEDGDSESDVPVALVHLSELQTFAGSGDDELADTILVWGEPDAAASAAADAYPNAAVGPVGNGGPSALFDDGLALATGLLALVVGIAICASFVATTAGMNVDHDRTALAVLESVGVPASGRLGIVALSTVTTAMCGALLGAALGFVGIRVVNVVAGSAVATTHPLFVPYAVGVALLATLIAVPYPLAVASRTSVLEEVSR</sequence>
<dbReference type="Proteomes" id="UP000324104">
    <property type="component" value="Unassembled WGS sequence"/>
</dbReference>
<dbReference type="PANTHER" id="PTHR30572:SF4">
    <property type="entry name" value="ABC TRANSPORTER PERMEASE YTRF"/>
    <property type="match status" value="1"/>
</dbReference>
<dbReference type="InterPro" id="IPR003838">
    <property type="entry name" value="ABC3_permease_C"/>
</dbReference>
<gene>
    <name evidence="10" type="ORF">FYC77_15210</name>
</gene>
<organism evidence="10 11">
    <name type="scientific">Natrialba swarupiae</name>
    <dbReference type="NCBI Taxonomy" id="2448032"/>
    <lineage>
        <taxon>Archaea</taxon>
        <taxon>Methanobacteriati</taxon>
        <taxon>Methanobacteriota</taxon>
        <taxon>Stenosarchaea group</taxon>
        <taxon>Halobacteria</taxon>
        <taxon>Halobacteriales</taxon>
        <taxon>Natrialbaceae</taxon>
        <taxon>Natrialba</taxon>
    </lineage>
</organism>
<name>A0A5D5AQ04_9EURY</name>
<keyword evidence="2" id="KW-1003">Cell membrane</keyword>
<evidence type="ECO:0000259" key="9">
    <source>
        <dbReference type="Pfam" id="PF02687"/>
    </source>
</evidence>
<dbReference type="GO" id="GO:0022857">
    <property type="term" value="F:transmembrane transporter activity"/>
    <property type="evidence" value="ECO:0007669"/>
    <property type="project" value="TreeGrafter"/>
</dbReference>